<dbReference type="SUPFAM" id="SSF55729">
    <property type="entry name" value="Acyl-CoA N-acyltransferases (Nat)"/>
    <property type="match status" value="1"/>
</dbReference>
<dbReference type="Gene3D" id="3.40.630.30">
    <property type="match status" value="1"/>
</dbReference>
<dbReference type="PANTHER" id="PTHR43877:SF2">
    <property type="entry name" value="AMINOALKYLPHOSPHONATE N-ACETYLTRANSFERASE-RELATED"/>
    <property type="match status" value="1"/>
</dbReference>
<dbReference type="STRING" id="1449350.OCH239_15855"/>
<dbReference type="GO" id="GO:0016747">
    <property type="term" value="F:acyltransferase activity, transferring groups other than amino-acyl groups"/>
    <property type="evidence" value="ECO:0007669"/>
    <property type="project" value="InterPro"/>
</dbReference>
<dbReference type="Proteomes" id="UP000022447">
    <property type="component" value="Unassembled WGS sequence"/>
</dbReference>
<dbReference type="InterPro" id="IPR000182">
    <property type="entry name" value="GNAT_dom"/>
</dbReference>
<evidence type="ECO:0000259" key="3">
    <source>
        <dbReference type="PROSITE" id="PS51186"/>
    </source>
</evidence>
<protein>
    <submittedName>
        <fullName evidence="4">Acetyl transferase</fullName>
    </submittedName>
</protein>
<organism evidence="4 5">
    <name type="scientific">Roseivivax halodurans JCM 10272</name>
    <dbReference type="NCBI Taxonomy" id="1449350"/>
    <lineage>
        <taxon>Bacteria</taxon>
        <taxon>Pseudomonadati</taxon>
        <taxon>Pseudomonadota</taxon>
        <taxon>Alphaproteobacteria</taxon>
        <taxon>Rhodobacterales</taxon>
        <taxon>Roseobacteraceae</taxon>
        <taxon>Roseivivax</taxon>
    </lineage>
</organism>
<comment type="caution">
    <text evidence="4">The sequence shown here is derived from an EMBL/GenBank/DDBJ whole genome shotgun (WGS) entry which is preliminary data.</text>
</comment>
<feature type="domain" description="N-acetyltransferase" evidence="3">
    <location>
        <begin position="3"/>
        <end position="151"/>
    </location>
</feature>
<reference evidence="4 5" key="1">
    <citation type="submission" date="2014-01" db="EMBL/GenBank/DDBJ databases">
        <title>Roseivivax halodurans JCM 10272 Genome Sequencing.</title>
        <authorList>
            <person name="Lai Q."/>
            <person name="Li G."/>
            <person name="Shao Z."/>
        </authorList>
    </citation>
    <scope>NUCLEOTIDE SEQUENCE [LARGE SCALE GENOMIC DNA]</scope>
    <source>
        <strain evidence="4 5">JCM 10272</strain>
    </source>
</reference>
<evidence type="ECO:0000313" key="4">
    <source>
        <dbReference type="EMBL" id="ETX15304.1"/>
    </source>
</evidence>
<gene>
    <name evidence="4" type="ORF">OCH239_15855</name>
</gene>
<dbReference type="EMBL" id="JALZ01000005">
    <property type="protein sequence ID" value="ETX15304.1"/>
    <property type="molecule type" value="Genomic_DNA"/>
</dbReference>
<evidence type="ECO:0000313" key="5">
    <source>
        <dbReference type="Proteomes" id="UP000022447"/>
    </source>
</evidence>
<dbReference type="CDD" id="cd04301">
    <property type="entry name" value="NAT_SF"/>
    <property type="match status" value="1"/>
</dbReference>
<dbReference type="eggNOG" id="COG0456">
    <property type="taxonomic scope" value="Bacteria"/>
</dbReference>
<dbReference type="OrthoDB" id="9803233at2"/>
<keyword evidence="1 4" id="KW-0808">Transferase</keyword>
<name>X7EGT0_9RHOB</name>
<dbReference type="InterPro" id="IPR016181">
    <property type="entry name" value="Acyl_CoA_acyltransferase"/>
</dbReference>
<dbReference type="RefSeq" id="WP_051489331.1">
    <property type="nucleotide sequence ID" value="NZ_JALZ01000005.1"/>
</dbReference>
<dbReference type="PANTHER" id="PTHR43877">
    <property type="entry name" value="AMINOALKYLPHOSPHONATE N-ACETYLTRANSFERASE-RELATED-RELATED"/>
    <property type="match status" value="1"/>
</dbReference>
<evidence type="ECO:0000256" key="1">
    <source>
        <dbReference type="ARBA" id="ARBA00022679"/>
    </source>
</evidence>
<dbReference type="AlphaFoldDB" id="X7EGT0"/>
<accession>X7EGT0</accession>
<dbReference type="InterPro" id="IPR050832">
    <property type="entry name" value="Bact_Acetyltransf"/>
</dbReference>
<keyword evidence="2" id="KW-0012">Acyltransferase</keyword>
<keyword evidence="5" id="KW-1185">Reference proteome</keyword>
<evidence type="ECO:0000256" key="2">
    <source>
        <dbReference type="ARBA" id="ARBA00023315"/>
    </source>
</evidence>
<proteinExistence type="predicted"/>
<dbReference type="Pfam" id="PF00583">
    <property type="entry name" value="Acetyltransf_1"/>
    <property type="match status" value="1"/>
</dbReference>
<sequence length="172" mass="18121">MPITIRPVSPQTPEALALLDASHALMRSLFPVHENHMLDPEALAAPGVSFYGAEAEGALLGCVALKRHADFAEVKSLYVAPEARGLGIGAQLLDHVEAEAGRAGLMIMRLETGDKLLAATALYDRCGYVPCDAFGDYPAGGSSVFYEKALAPLDQGVQQPSVMSESPVSGRV</sequence>
<dbReference type="PROSITE" id="PS51186">
    <property type="entry name" value="GNAT"/>
    <property type="match status" value="1"/>
</dbReference>